<feature type="domain" description="Cyclic nucleotide-binding" evidence="2">
    <location>
        <begin position="694"/>
        <end position="741"/>
    </location>
</feature>
<dbReference type="PANTHER" id="PTHR10217:SF435">
    <property type="entry name" value="POTASSIUM VOLTAGE-GATED CHANNEL PROTEIN EAG"/>
    <property type="match status" value="1"/>
</dbReference>
<feature type="compositionally biased region" description="Low complexity" evidence="1">
    <location>
        <begin position="522"/>
        <end position="532"/>
    </location>
</feature>
<dbReference type="Proteomes" id="UP000649617">
    <property type="component" value="Unassembled WGS sequence"/>
</dbReference>
<evidence type="ECO:0000313" key="4">
    <source>
        <dbReference type="Proteomes" id="UP000649617"/>
    </source>
</evidence>
<dbReference type="AlphaFoldDB" id="A0A812VP76"/>
<protein>
    <recommendedName>
        <fullName evidence="2">Cyclic nucleotide-binding domain-containing protein</fullName>
    </recommendedName>
</protein>
<dbReference type="EMBL" id="CAJNIZ010042715">
    <property type="protein sequence ID" value="CAE7633890.1"/>
    <property type="molecule type" value="Genomic_DNA"/>
</dbReference>
<dbReference type="SUPFAM" id="SSF51206">
    <property type="entry name" value="cAMP-binding domain-like"/>
    <property type="match status" value="4"/>
</dbReference>
<evidence type="ECO:0000259" key="2">
    <source>
        <dbReference type="PROSITE" id="PS50042"/>
    </source>
</evidence>
<dbReference type="InterPro" id="IPR050818">
    <property type="entry name" value="KCNH_animal-type"/>
</dbReference>
<sequence>MHGHSGHRVPTPGIVCLRATTKDRGPTNSVRLPCCCFLFRAGAVRRAVQELPAEQAPLEPLMEVLSHKGKSNDFLKPLLTALQCSEAAKPLVLHSSTRHLFCEGELIVTQGKRRFEGLVFVRRGSVSLQINGVEVRRLSSGQVVGEEMLMNVSPKWRYSLVCLSLCDIIILHRRPLLATVKDSKVPSSSEEGQECQRLLGLLEGQWKEELIIISLPIFHGFDSKFLSLLPQLMEMRVILPDNEIWSSTCQDECPESSLFLLLRGNAEEILTIQRKRRASAELLQRRGSVNGEFQVKTVRRTIIQGACEGASHMLALPQEGERKFIASTVCVAAVLHRKVFLHMLHSQKLPIQAIEVLRLLEEELDKREPLPDEQIPTFEMLETCLPILRGLDEAFMSSILRGGIKRFYMEGQQISAPKQRSEACFVVLRGEVALRMAGITLGTYKQGQALHILGLATGPFVPPYETLCVRASEVWELPRSVLMTSLDHYPAMKRILGLLTAMQVARLTGVPEGQDDDTNGELSPALSPALSPRSKQGLRGLLGGKARARAEEDPNSPVELAQLSIFKGLSTDFLAWIQDNLEPRIYFSDDTVFGEDDRTQNLYIVCKGSICLEKPGHPETFSRGSYFGDAQLLGVSKGAVATAVSLEMTLVQVLNRQVLLEGLAHFPSEVIHFDTLTVNLLESQVDNVLHHAPAFADCGDDFRRKVMRSMRTRLLRKDESLVQKGAKRGSLFIIRTGVAVVEEEAPVAPKPRDDESSELSGSTDKTKHYEQWEIVNADVVLGLVAKAPHTVRADDLMAVAEIEDTKFIGILRYFPLEVPKLIQRLEGTLWPEEAEQLPSFLNNMSQSFFSQLTQESEWRMYLPECNVV</sequence>
<keyword evidence="4" id="KW-1185">Reference proteome</keyword>
<evidence type="ECO:0000256" key="1">
    <source>
        <dbReference type="SAM" id="MobiDB-lite"/>
    </source>
</evidence>
<dbReference type="Pfam" id="PF00027">
    <property type="entry name" value="cNMP_binding"/>
    <property type="match status" value="2"/>
</dbReference>
<feature type="region of interest" description="Disordered" evidence="1">
    <location>
        <begin position="510"/>
        <end position="536"/>
    </location>
</feature>
<feature type="region of interest" description="Disordered" evidence="1">
    <location>
        <begin position="744"/>
        <end position="765"/>
    </location>
</feature>
<accession>A0A812VP76</accession>
<feature type="non-terminal residue" evidence="3">
    <location>
        <position position="1"/>
    </location>
</feature>
<comment type="caution">
    <text evidence="3">The sequence shown here is derived from an EMBL/GenBank/DDBJ whole genome shotgun (WGS) entry which is preliminary data.</text>
</comment>
<dbReference type="PROSITE" id="PS50042">
    <property type="entry name" value="CNMP_BINDING_3"/>
    <property type="match status" value="3"/>
</dbReference>
<proteinExistence type="predicted"/>
<dbReference type="CDD" id="cd00038">
    <property type="entry name" value="CAP_ED"/>
    <property type="match status" value="2"/>
</dbReference>
<dbReference type="GO" id="GO:0005249">
    <property type="term" value="F:voltage-gated potassium channel activity"/>
    <property type="evidence" value="ECO:0007669"/>
    <property type="project" value="TreeGrafter"/>
</dbReference>
<dbReference type="InterPro" id="IPR018490">
    <property type="entry name" value="cNMP-bd_dom_sf"/>
</dbReference>
<dbReference type="InterPro" id="IPR014710">
    <property type="entry name" value="RmlC-like_jellyroll"/>
</dbReference>
<feature type="domain" description="Cyclic nucleotide-binding" evidence="2">
    <location>
        <begin position="387"/>
        <end position="486"/>
    </location>
</feature>
<gene>
    <name evidence="3" type="ORF">SPIL2461_LOCUS16665</name>
</gene>
<dbReference type="GO" id="GO:0042391">
    <property type="term" value="P:regulation of membrane potential"/>
    <property type="evidence" value="ECO:0007669"/>
    <property type="project" value="TreeGrafter"/>
</dbReference>
<dbReference type="GO" id="GO:0005886">
    <property type="term" value="C:plasma membrane"/>
    <property type="evidence" value="ECO:0007669"/>
    <property type="project" value="TreeGrafter"/>
</dbReference>
<feature type="domain" description="Cyclic nucleotide-binding" evidence="2">
    <location>
        <begin position="565"/>
        <end position="659"/>
    </location>
</feature>
<dbReference type="OrthoDB" id="436485at2759"/>
<dbReference type="SMART" id="SM00100">
    <property type="entry name" value="cNMP"/>
    <property type="match status" value="4"/>
</dbReference>
<organism evidence="3 4">
    <name type="scientific">Symbiodinium pilosum</name>
    <name type="common">Dinoflagellate</name>
    <dbReference type="NCBI Taxonomy" id="2952"/>
    <lineage>
        <taxon>Eukaryota</taxon>
        <taxon>Sar</taxon>
        <taxon>Alveolata</taxon>
        <taxon>Dinophyceae</taxon>
        <taxon>Suessiales</taxon>
        <taxon>Symbiodiniaceae</taxon>
        <taxon>Symbiodinium</taxon>
    </lineage>
</organism>
<dbReference type="InterPro" id="IPR000595">
    <property type="entry name" value="cNMP-bd_dom"/>
</dbReference>
<name>A0A812VP76_SYMPI</name>
<reference evidence="3" key="1">
    <citation type="submission" date="2021-02" db="EMBL/GenBank/DDBJ databases">
        <authorList>
            <person name="Dougan E. K."/>
            <person name="Rhodes N."/>
            <person name="Thang M."/>
            <person name="Chan C."/>
        </authorList>
    </citation>
    <scope>NUCLEOTIDE SEQUENCE</scope>
</reference>
<dbReference type="PANTHER" id="PTHR10217">
    <property type="entry name" value="VOLTAGE AND LIGAND GATED POTASSIUM CHANNEL"/>
    <property type="match status" value="1"/>
</dbReference>
<dbReference type="Gene3D" id="2.60.120.10">
    <property type="entry name" value="Jelly Rolls"/>
    <property type="match status" value="4"/>
</dbReference>
<evidence type="ECO:0000313" key="3">
    <source>
        <dbReference type="EMBL" id="CAE7633890.1"/>
    </source>
</evidence>